<dbReference type="EMBL" id="ACKO02000006">
    <property type="protein sequence ID" value="EET44986.1"/>
    <property type="molecule type" value="Genomic_DNA"/>
</dbReference>
<evidence type="ECO:0000313" key="1">
    <source>
        <dbReference type="EMBL" id="EET44986.1"/>
    </source>
</evidence>
<protein>
    <submittedName>
        <fullName evidence="1">Uncharacterized protein</fullName>
    </submittedName>
</protein>
<name>C6M473_NEISI</name>
<accession>C6M473</accession>
<gene>
    <name evidence="1" type="ORF">NEISICOT_01316</name>
</gene>
<dbReference type="Proteomes" id="UP000005365">
    <property type="component" value="Unassembled WGS sequence"/>
</dbReference>
<sequence length="41" mass="4912">MREGIISEIVNNQECKTKSQTRKRRIDFSFIYGNTQKYSLK</sequence>
<evidence type="ECO:0000313" key="2">
    <source>
        <dbReference type="Proteomes" id="UP000005365"/>
    </source>
</evidence>
<reference evidence="1" key="1">
    <citation type="submission" date="2009-07" db="EMBL/GenBank/DDBJ databases">
        <authorList>
            <person name="Weinstock G."/>
            <person name="Sodergren E."/>
            <person name="Clifton S."/>
            <person name="Fulton L."/>
            <person name="Fulton B."/>
            <person name="Courtney L."/>
            <person name="Fronick C."/>
            <person name="Harrison M."/>
            <person name="Strong C."/>
            <person name="Farmer C."/>
            <person name="Delahaunty K."/>
            <person name="Markovic C."/>
            <person name="Hall O."/>
            <person name="Minx P."/>
            <person name="Tomlinson C."/>
            <person name="Mitreva M."/>
            <person name="Nelson J."/>
            <person name="Hou S."/>
            <person name="Wollam A."/>
            <person name="Pepin K.H."/>
            <person name="Johnson M."/>
            <person name="Bhonagiri V."/>
            <person name="Nash W.E."/>
            <person name="Warren W."/>
            <person name="Chinwalla A."/>
            <person name="Mardis E.R."/>
            <person name="Wilson R.K."/>
        </authorList>
    </citation>
    <scope>NUCLEOTIDE SEQUENCE [LARGE SCALE GENOMIC DNA]</scope>
    <source>
        <strain evidence="1">ATCC 29256</strain>
    </source>
</reference>
<proteinExistence type="predicted"/>
<comment type="caution">
    <text evidence="1">The sequence shown here is derived from an EMBL/GenBank/DDBJ whole genome shotgun (WGS) entry which is preliminary data.</text>
</comment>
<organism evidence="1 2">
    <name type="scientific">Neisseria sicca ATCC 29256</name>
    <dbReference type="NCBI Taxonomy" id="547045"/>
    <lineage>
        <taxon>Bacteria</taxon>
        <taxon>Pseudomonadati</taxon>
        <taxon>Pseudomonadota</taxon>
        <taxon>Betaproteobacteria</taxon>
        <taxon>Neisseriales</taxon>
        <taxon>Neisseriaceae</taxon>
        <taxon>Neisseria</taxon>
    </lineage>
</organism>
<dbReference type="AlphaFoldDB" id="C6M473"/>
<keyword evidence="2" id="KW-1185">Reference proteome</keyword>